<reference evidence="2 3" key="1">
    <citation type="submission" date="2015-01" db="EMBL/GenBank/DDBJ databases">
        <title>The Genome Sequence of Fonsecaea multimorphosa CBS 102226.</title>
        <authorList>
            <consortium name="The Broad Institute Genomics Platform"/>
            <person name="Cuomo C."/>
            <person name="de Hoog S."/>
            <person name="Gorbushina A."/>
            <person name="Stielow B."/>
            <person name="Teixiera M."/>
            <person name="Abouelleil A."/>
            <person name="Chapman S.B."/>
            <person name="Priest M."/>
            <person name="Young S.K."/>
            <person name="Wortman J."/>
            <person name="Nusbaum C."/>
            <person name="Birren B."/>
        </authorList>
    </citation>
    <scope>NUCLEOTIDE SEQUENCE [LARGE SCALE GENOMIC DNA]</scope>
    <source>
        <strain evidence="2 3">CBS 102226</strain>
    </source>
</reference>
<dbReference type="GO" id="GO:0005576">
    <property type="term" value="C:extracellular region"/>
    <property type="evidence" value="ECO:0007669"/>
    <property type="project" value="UniProtKB-SubCell"/>
</dbReference>
<feature type="signal peptide" evidence="1">
    <location>
        <begin position="1"/>
        <end position="21"/>
    </location>
</feature>
<dbReference type="STRING" id="1442371.A0A0D2KYX0"/>
<evidence type="ECO:0008006" key="4">
    <source>
        <dbReference type="Google" id="ProtNLM"/>
    </source>
</evidence>
<dbReference type="PANTHER" id="PTHR31451">
    <property type="match status" value="1"/>
</dbReference>
<evidence type="ECO:0000256" key="1">
    <source>
        <dbReference type="SAM" id="SignalP"/>
    </source>
</evidence>
<dbReference type="GeneID" id="27707893"/>
<dbReference type="InterPro" id="IPR017853">
    <property type="entry name" value="GH"/>
</dbReference>
<name>A0A0D2KYX0_9EURO</name>
<evidence type="ECO:0000313" key="3">
    <source>
        <dbReference type="Proteomes" id="UP000053411"/>
    </source>
</evidence>
<keyword evidence="3" id="KW-1185">Reference proteome</keyword>
<dbReference type="RefSeq" id="XP_016636131.1">
    <property type="nucleotide sequence ID" value="XM_016772661.1"/>
</dbReference>
<dbReference type="GO" id="GO:0016985">
    <property type="term" value="F:mannan endo-1,4-beta-mannosidase activity"/>
    <property type="evidence" value="ECO:0007669"/>
    <property type="project" value="UniProtKB-EC"/>
</dbReference>
<dbReference type="OrthoDB" id="428177at2759"/>
<protein>
    <recommendedName>
        <fullName evidence="4">Glycoside hydrolase family 5 domain-containing protein</fullName>
    </recommendedName>
</protein>
<dbReference type="VEuPathDB" id="FungiDB:Z520_02147"/>
<dbReference type="InterPro" id="IPR045053">
    <property type="entry name" value="MAN-like"/>
</dbReference>
<sequence length="382" mass="42240">MASFISLFLLALSSLFAFSNSQPSPSNGSYDMFWGTSSYYAHGLDEVTRTAWLDGLQRDGARIIRIWVNGISPGTYKGTNVTVTIPDLEETVGIFNDTVLDAIDGLLMEGHRRGIKFIISIHDGNAFGQNSCDAYCTEFGGFGPATGTPITLGNSFYTNPTAVAAFDNRIAHIMNYQSPNFGKPWGQLTEAIAAFDIENEPMIQAITQLDSVGPTWFCDRAKQFKKYIGSATIAVSTGGAGGSGNIYQNWNWRPWLFTCPDIDWIALHGYDGDWTQWVPNATALAAQYNKKLFVEEWGVVASARANNLAWNFEKFVELGLSWVYWELVPGPIKSCYCGSDRSNAVFEVSATPKRYNPGWLTLSRCSLMAQTIQAFRILQIAH</sequence>
<proteinExistence type="predicted"/>
<dbReference type="PANTHER" id="PTHR31451:SF39">
    <property type="entry name" value="MANNAN ENDO-1,4-BETA-MANNOSIDASE 1"/>
    <property type="match status" value="1"/>
</dbReference>
<feature type="chain" id="PRO_5002257402" description="Glycoside hydrolase family 5 domain-containing protein" evidence="1">
    <location>
        <begin position="22"/>
        <end position="382"/>
    </location>
</feature>
<accession>A0A0D2KYX0</accession>
<dbReference type="Gene3D" id="3.20.20.80">
    <property type="entry name" value="Glycosidases"/>
    <property type="match status" value="1"/>
</dbReference>
<dbReference type="Proteomes" id="UP000053411">
    <property type="component" value="Unassembled WGS sequence"/>
</dbReference>
<keyword evidence="1" id="KW-0732">Signal</keyword>
<gene>
    <name evidence="2" type="ORF">Z520_02147</name>
</gene>
<dbReference type="EMBL" id="KN848064">
    <property type="protein sequence ID" value="KIY02009.1"/>
    <property type="molecule type" value="Genomic_DNA"/>
</dbReference>
<evidence type="ECO:0000313" key="2">
    <source>
        <dbReference type="EMBL" id="KIY02009.1"/>
    </source>
</evidence>
<organism evidence="2 3">
    <name type="scientific">Fonsecaea multimorphosa CBS 102226</name>
    <dbReference type="NCBI Taxonomy" id="1442371"/>
    <lineage>
        <taxon>Eukaryota</taxon>
        <taxon>Fungi</taxon>
        <taxon>Dikarya</taxon>
        <taxon>Ascomycota</taxon>
        <taxon>Pezizomycotina</taxon>
        <taxon>Eurotiomycetes</taxon>
        <taxon>Chaetothyriomycetidae</taxon>
        <taxon>Chaetothyriales</taxon>
        <taxon>Herpotrichiellaceae</taxon>
        <taxon>Fonsecaea</taxon>
    </lineage>
</organism>
<dbReference type="AlphaFoldDB" id="A0A0D2KYX0"/>
<dbReference type="SUPFAM" id="SSF51445">
    <property type="entry name" value="(Trans)glycosidases"/>
    <property type="match status" value="1"/>
</dbReference>